<evidence type="ECO:0000313" key="15">
    <source>
        <dbReference type="Proteomes" id="UP000597444"/>
    </source>
</evidence>
<dbReference type="GO" id="GO:0005524">
    <property type="term" value="F:ATP binding"/>
    <property type="evidence" value="ECO:0007669"/>
    <property type="project" value="UniProtKB-KW"/>
</dbReference>
<keyword evidence="10" id="KW-0443">Lipid metabolism</keyword>
<dbReference type="InterPro" id="IPR001206">
    <property type="entry name" value="Diacylglycerol_kinase_cat_dom"/>
</dbReference>
<gene>
    <name evidence="14" type="ORF">KSF_020060</name>
</gene>
<keyword evidence="4" id="KW-0808">Transferase</keyword>
<evidence type="ECO:0000256" key="6">
    <source>
        <dbReference type="ARBA" id="ARBA00022741"/>
    </source>
</evidence>
<dbReference type="Proteomes" id="UP000597444">
    <property type="component" value="Unassembled WGS sequence"/>
</dbReference>
<dbReference type="Pfam" id="PF19279">
    <property type="entry name" value="YegS_C"/>
    <property type="match status" value="1"/>
</dbReference>
<accession>A0A8J3N0X0</accession>
<keyword evidence="11" id="KW-0594">Phospholipid biosynthesis</keyword>
<keyword evidence="8" id="KW-0067">ATP-binding</keyword>
<keyword evidence="9" id="KW-0460">Magnesium</keyword>
<evidence type="ECO:0000259" key="13">
    <source>
        <dbReference type="PROSITE" id="PS50146"/>
    </source>
</evidence>
<evidence type="ECO:0000256" key="5">
    <source>
        <dbReference type="ARBA" id="ARBA00022723"/>
    </source>
</evidence>
<evidence type="ECO:0000256" key="7">
    <source>
        <dbReference type="ARBA" id="ARBA00022777"/>
    </source>
</evidence>
<evidence type="ECO:0000256" key="11">
    <source>
        <dbReference type="ARBA" id="ARBA00023209"/>
    </source>
</evidence>
<dbReference type="Pfam" id="PF00781">
    <property type="entry name" value="DAGK_cat"/>
    <property type="match status" value="1"/>
</dbReference>
<evidence type="ECO:0000256" key="3">
    <source>
        <dbReference type="ARBA" id="ARBA00022516"/>
    </source>
</evidence>
<keyword evidence="3" id="KW-0444">Lipid biosynthesis</keyword>
<dbReference type="AlphaFoldDB" id="A0A8J3N0X0"/>
<keyword evidence="15" id="KW-1185">Reference proteome</keyword>
<evidence type="ECO:0000256" key="9">
    <source>
        <dbReference type="ARBA" id="ARBA00022842"/>
    </source>
</evidence>
<dbReference type="InterPro" id="IPR045540">
    <property type="entry name" value="YegS/DAGK_C"/>
</dbReference>
<dbReference type="PANTHER" id="PTHR12358">
    <property type="entry name" value="SPHINGOSINE KINASE"/>
    <property type="match status" value="1"/>
</dbReference>
<dbReference type="Gene3D" id="3.40.50.10330">
    <property type="entry name" value="Probable inorganic polyphosphate/atp-NAD kinase, domain 1"/>
    <property type="match status" value="1"/>
</dbReference>
<keyword evidence="5" id="KW-0479">Metal-binding</keyword>
<evidence type="ECO:0000256" key="10">
    <source>
        <dbReference type="ARBA" id="ARBA00023098"/>
    </source>
</evidence>
<evidence type="ECO:0000256" key="8">
    <source>
        <dbReference type="ARBA" id="ARBA00022840"/>
    </source>
</evidence>
<comment type="cofactor">
    <cofactor evidence="1">
        <name>Mg(2+)</name>
        <dbReference type="ChEBI" id="CHEBI:18420"/>
    </cofactor>
</comment>
<keyword evidence="12" id="KW-1208">Phospholipid metabolism</keyword>
<dbReference type="SMART" id="SM00046">
    <property type="entry name" value="DAGKc"/>
    <property type="match status" value="1"/>
</dbReference>
<keyword evidence="6" id="KW-0547">Nucleotide-binding</keyword>
<dbReference type="GO" id="GO:0046872">
    <property type="term" value="F:metal ion binding"/>
    <property type="evidence" value="ECO:0007669"/>
    <property type="project" value="UniProtKB-KW"/>
</dbReference>
<evidence type="ECO:0000313" key="14">
    <source>
        <dbReference type="EMBL" id="GHO91958.1"/>
    </source>
</evidence>
<dbReference type="PANTHER" id="PTHR12358:SF106">
    <property type="entry name" value="LIPID KINASE YEGS"/>
    <property type="match status" value="1"/>
</dbReference>
<proteinExistence type="inferred from homology"/>
<comment type="similarity">
    <text evidence="2">Belongs to the diacylglycerol/lipid kinase family.</text>
</comment>
<name>A0A8J3N0X0_9CHLR</name>
<reference evidence="14" key="1">
    <citation type="submission" date="2020-10" db="EMBL/GenBank/DDBJ databases">
        <title>Taxonomic study of unclassified bacteria belonging to the class Ktedonobacteria.</title>
        <authorList>
            <person name="Yabe S."/>
            <person name="Wang C.M."/>
            <person name="Zheng Y."/>
            <person name="Sakai Y."/>
            <person name="Cavaletti L."/>
            <person name="Monciardini P."/>
            <person name="Donadio S."/>
        </authorList>
    </citation>
    <scope>NUCLEOTIDE SEQUENCE</scope>
    <source>
        <strain evidence="14">ID150040</strain>
    </source>
</reference>
<dbReference type="RefSeq" id="WP_220202823.1">
    <property type="nucleotide sequence ID" value="NZ_BNJK01000001.1"/>
</dbReference>
<dbReference type="PROSITE" id="PS50146">
    <property type="entry name" value="DAGK"/>
    <property type="match status" value="1"/>
</dbReference>
<dbReference type="GO" id="GO:0008654">
    <property type="term" value="P:phospholipid biosynthetic process"/>
    <property type="evidence" value="ECO:0007669"/>
    <property type="project" value="UniProtKB-KW"/>
</dbReference>
<evidence type="ECO:0000256" key="2">
    <source>
        <dbReference type="ARBA" id="ARBA00005983"/>
    </source>
</evidence>
<evidence type="ECO:0000256" key="12">
    <source>
        <dbReference type="ARBA" id="ARBA00023264"/>
    </source>
</evidence>
<dbReference type="InterPro" id="IPR050187">
    <property type="entry name" value="Lipid_Phosphate_FormReg"/>
</dbReference>
<dbReference type="InterPro" id="IPR016064">
    <property type="entry name" value="NAD/diacylglycerol_kinase_sf"/>
</dbReference>
<evidence type="ECO:0000256" key="4">
    <source>
        <dbReference type="ARBA" id="ARBA00022679"/>
    </source>
</evidence>
<comment type="caution">
    <text evidence="14">The sequence shown here is derived from an EMBL/GenBank/DDBJ whole genome shotgun (WGS) entry which is preliminary data.</text>
</comment>
<evidence type="ECO:0000256" key="1">
    <source>
        <dbReference type="ARBA" id="ARBA00001946"/>
    </source>
</evidence>
<dbReference type="InterPro" id="IPR017438">
    <property type="entry name" value="ATP-NAD_kinase_N"/>
</dbReference>
<keyword evidence="7 14" id="KW-0418">Kinase</keyword>
<dbReference type="SUPFAM" id="SSF111331">
    <property type="entry name" value="NAD kinase/diacylglycerol kinase-like"/>
    <property type="match status" value="1"/>
</dbReference>
<dbReference type="GO" id="GO:0004143">
    <property type="term" value="F:ATP-dependent diacylglycerol kinase activity"/>
    <property type="evidence" value="ECO:0007669"/>
    <property type="project" value="TreeGrafter"/>
</dbReference>
<protein>
    <submittedName>
        <fullName evidence="14">Diacylglycerol kinase</fullName>
    </submittedName>
</protein>
<dbReference type="GO" id="GO:0005886">
    <property type="term" value="C:plasma membrane"/>
    <property type="evidence" value="ECO:0007669"/>
    <property type="project" value="TreeGrafter"/>
</dbReference>
<dbReference type="EMBL" id="BNJK01000001">
    <property type="protein sequence ID" value="GHO91958.1"/>
    <property type="molecule type" value="Genomic_DNA"/>
</dbReference>
<feature type="domain" description="DAGKc" evidence="13">
    <location>
        <begin position="15"/>
        <end position="146"/>
    </location>
</feature>
<sequence length="325" mass="36007">MQEGDVQEQRSLEVPQKISAIVIANPTAGSYTQNAMQIEETIIRLREHGWDVALKLTEAQGDAGRLAREAVEQQLDVVVAVGGDGTINEVIQELAGSETALGVLPGGTVNVWARETGIPLDIVQAREVLMHGQMRRVDLGKVNDRYFLLMATIGFDAEVTHAVERKPIKRFGVLGYILMGTWLGLGYPNFQAFLQQGGRAKRVRTLQIIFGNTQLYAGAIKFTWQARCDDGLLDVCVVRSQNIFGRIFVFADFLFGRKKRQQWVRYESSREIKVHTSVPVAIQVDGDPTGYTALRGFPPTIFSVAPGALKVIVPNDIPEPLFTRE</sequence>
<dbReference type="Gene3D" id="2.60.200.40">
    <property type="match status" value="1"/>
</dbReference>
<dbReference type="InterPro" id="IPR005218">
    <property type="entry name" value="Diacylglycerol/lipid_kinase"/>
</dbReference>
<dbReference type="NCBIfam" id="TIGR00147">
    <property type="entry name" value="YegS/Rv2252/BmrU family lipid kinase"/>
    <property type="match status" value="1"/>
</dbReference>
<organism evidence="14 15">
    <name type="scientific">Reticulibacter mediterranei</name>
    <dbReference type="NCBI Taxonomy" id="2778369"/>
    <lineage>
        <taxon>Bacteria</taxon>
        <taxon>Bacillati</taxon>
        <taxon>Chloroflexota</taxon>
        <taxon>Ktedonobacteria</taxon>
        <taxon>Ktedonobacterales</taxon>
        <taxon>Reticulibacteraceae</taxon>
        <taxon>Reticulibacter</taxon>
    </lineage>
</organism>